<protein>
    <submittedName>
        <fullName evidence="1">Uncharacterized protein</fullName>
    </submittedName>
</protein>
<name>A0A5B1M7I5_9ACTN</name>
<evidence type="ECO:0000313" key="1">
    <source>
        <dbReference type="EMBL" id="KAA1428664.1"/>
    </source>
</evidence>
<dbReference type="EMBL" id="VUJW01000001">
    <property type="protein sequence ID" value="KAA1428664.1"/>
    <property type="molecule type" value="Genomic_DNA"/>
</dbReference>
<proteinExistence type="predicted"/>
<evidence type="ECO:0000313" key="2">
    <source>
        <dbReference type="Proteomes" id="UP000324351"/>
    </source>
</evidence>
<reference evidence="1 2" key="2">
    <citation type="submission" date="2019-09" db="EMBL/GenBank/DDBJ databases">
        <authorList>
            <person name="Jin C."/>
        </authorList>
    </citation>
    <scope>NUCLEOTIDE SEQUENCE [LARGE SCALE GENOMIC DNA]</scope>
    <source>
        <strain evidence="1 2">BN140041</strain>
    </source>
</reference>
<reference evidence="1 2" key="1">
    <citation type="submission" date="2019-09" db="EMBL/GenBank/DDBJ databases">
        <title>Nocardioides panacisoli sp. nov., isolated from the soil of a ginseng field.</title>
        <authorList>
            <person name="Cho C."/>
        </authorList>
    </citation>
    <scope>NUCLEOTIDE SEQUENCE [LARGE SCALE GENOMIC DNA]</scope>
    <source>
        <strain evidence="1 2">BN140041</strain>
    </source>
</reference>
<sequence length="88" mass="9739">MDTTRLGPVLPVNEKFLRDAFGAPLRDGSCVLDADQQVGYVRLEFGTRRGPDSLYWDGWFSVTSTRDAHPLSGKVMRGSMVHLIGRAS</sequence>
<dbReference type="RefSeq" id="WP_149748287.1">
    <property type="nucleotide sequence ID" value="NZ_VUJW01000001.1"/>
</dbReference>
<accession>A0A5B1M7I5</accession>
<organism evidence="1 2">
    <name type="scientific">Nocardioides antri</name>
    <dbReference type="NCBI Taxonomy" id="2607659"/>
    <lineage>
        <taxon>Bacteria</taxon>
        <taxon>Bacillati</taxon>
        <taxon>Actinomycetota</taxon>
        <taxon>Actinomycetes</taxon>
        <taxon>Propionibacteriales</taxon>
        <taxon>Nocardioidaceae</taxon>
        <taxon>Nocardioides</taxon>
    </lineage>
</organism>
<comment type="caution">
    <text evidence="1">The sequence shown here is derived from an EMBL/GenBank/DDBJ whole genome shotgun (WGS) entry which is preliminary data.</text>
</comment>
<dbReference type="Proteomes" id="UP000324351">
    <property type="component" value="Unassembled WGS sequence"/>
</dbReference>
<dbReference type="AlphaFoldDB" id="A0A5B1M7I5"/>
<gene>
    <name evidence="1" type="ORF">F0U47_00095</name>
</gene>
<keyword evidence="2" id="KW-1185">Reference proteome</keyword>